<accession>A0A4S8LY09</accession>
<gene>
    <name evidence="1" type="ORF">K435DRAFT_860442</name>
</gene>
<evidence type="ECO:0000313" key="1">
    <source>
        <dbReference type="EMBL" id="THU94566.1"/>
    </source>
</evidence>
<dbReference type="EMBL" id="ML179221">
    <property type="protein sequence ID" value="THU94566.1"/>
    <property type="molecule type" value="Genomic_DNA"/>
</dbReference>
<reference evidence="1 2" key="1">
    <citation type="journal article" date="2019" name="Nat. Ecol. Evol.">
        <title>Megaphylogeny resolves global patterns of mushroom evolution.</title>
        <authorList>
            <person name="Varga T."/>
            <person name="Krizsan K."/>
            <person name="Foldi C."/>
            <person name="Dima B."/>
            <person name="Sanchez-Garcia M."/>
            <person name="Sanchez-Ramirez S."/>
            <person name="Szollosi G.J."/>
            <person name="Szarkandi J.G."/>
            <person name="Papp V."/>
            <person name="Albert L."/>
            <person name="Andreopoulos W."/>
            <person name="Angelini C."/>
            <person name="Antonin V."/>
            <person name="Barry K.W."/>
            <person name="Bougher N.L."/>
            <person name="Buchanan P."/>
            <person name="Buyck B."/>
            <person name="Bense V."/>
            <person name="Catcheside P."/>
            <person name="Chovatia M."/>
            <person name="Cooper J."/>
            <person name="Damon W."/>
            <person name="Desjardin D."/>
            <person name="Finy P."/>
            <person name="Geml J."/>
            <person name="Haridas S."/>
            <person name="Hughes K."/>
            <person name="Justo A."/>
            <person name="Karasinski D."/>
            <person name="Kautmanova I."/>
            <person name="Kiss B."/>
            <person name="Kocsube S."/>
            <person name="Kotiranta H."/>
            <person name="LaButti K.M."/>
            <person name="Lechner B.E."/>
            <person name="Liimatainen K."/>
            <person name="Lipzen A."/>
            <person name="Lukacs Z."/>
            <person name="Mihaltcheva S."/>
            <person name="Morgado L.N."/>
            <person name="Niskanen T."/>
            <person name="Noordeloos M.E."/>
            <person name="Ohm R.A."/>
            <person name="Ortiz-Santana B."/>
            <person name="Ovrebo C."/>
            <person name="Racz N."/>
            <person name="Riley R."/>
            <person name="Savchenko A."/>
            <person name="Shiryaev A."/>
            <person name="Soop K."/>
            <person name="Spirin V."/>
            <person name="Szebenyi C."/>
            <person name="Tomsovsky M."/>
            <person name="Tulloss R.E."/>
            <person name="Uehling J."/>
            <person name="Grigoriev I.V."/>
            <person name="Vagvolgyi C."/>
            <person name="Papp T."/>
            <person name="Martin F.M."/>
            <person name="Miettinen O."/>
            <person name="Hibbett D.S."/>
            <person name="Nagy L.G."/>
        </authorList>
    </citation>
    <scope>NUCLEOTIDE SEQUENCE [LARGE SCALE GENOMIC DNA]</scope>
    <source>
        <strain evidence="1 2">CBS 962.96</strain>
    </source>
</reference>
<dbReference type="AlphaFoldDB" id="A0A4S8LY09"/>
<evidence type="ECO:0000313" key="2">
    <source>
        <dbReference type="Proteomes" id="UP000297245"/>
    </source>
</evidence>
<protein>
    <submittedName>
        <fullName evidence="1">Uncharacterized protein</fullName>
    </submittedName>
</protein>
<organism evidence="1 2">
    <name type="scientific">Dendrothele bispora (strain CBS 962.96)</name>
    <dbReference type="NCBI Taxonomy" id="1314807"/>
    <lineage>
        <taxon>Eukaryota</taxon>
        <taxon>Fungi</taxon>
        <taxon>Dikarya</taxon>
        <taxon>Basidiomycota</taxon>
        <taxon>Agaricomycotina</taxon>
        <taxon>Agaricomycetes</taxon>
        <taxon>Agaricomycetidae</taxon>
        <taxon>Agaricales</taxon>
        <taxon>Agaricales incertae sedis</taxon>
        <taxon>Dendrothele</taxon>
    </lineage>
</organism>
<proteinExistence type="predicted"/>
<sequence length="106" mass="12590">MASTLLLVHAEQPNRPTLQLDWTSPDRFKFKPDRLMVPTSFLMQPMTVDEGLPNIWLYVDHLNTNVFNSLRKALRDHLAYSDFPFQFFRWGRFNQGFLLAKLEFLE</sequence>
<keyword evidence="2" id="KW-1185">Reference proteome</keyword>
<name>A0A4S8LY09_DENBC</name>
<dbReference type="Proteomes" id="UP000297245">
    <property type="component" value="Unassembled WGS sequence"/>
</dbReference>